<gene>
    <name evidence="4" type="ORF">GGD88_002850</name>
</gene>
<evidence type="ECO:0000259" key="3">
    <source>
        <dbReference type="Pfam" id="PF17782"/>
    </source>
</evidence>
<dbReference type="Proteomes" id="UP000555728">
    <property type="component" value="Unassembled WGS sequence"/>
</dbReference>
<evidence type="ECO:0000313" key="4">
    <source>
        <dbReference type="EMBL" id="MBB4287106.1"/>
    </source>
</evidence>
<evidence type="ECO:0000259" key="2">
    <source>
        <dbReference type="Pfam" id="PF02481"/>
    </source>
</evidence>
<dbReference type="PANTHER" id="PTHR43022:SF1">
    <property type="entry name" value="PROTEIN SMF"/>
    <property type="match status" value="1"/>
</dbReference>
<dbReference type="InterPro" id="IPR057666">
    <property type="entry name" value="DrpA_SLOG"/>
</dbReference>
<dbReference type="Gene3D" id="1.10.10.10">
    <property type="entry name" value="Winged helix-like DNA-binding domain superfamily/Winged helix DNA-binding domain"/>
    <property type="match status" value="1"/>
</dbReference>
<dbReference type="Pfam" id="PF02481">
    <property type="entry name" value="DNA_processg_A"/>
    <property type="match status" value="1"/>
</dbReference>
<dbReference type="AlphaFoldDB" id="A0A7W6S1C4"/>
<feature type="domain" description="DprA winged helix" evidence="3">
    <location>
        <begin position="314"/>
        <end position="372"/>
    </location>
</feature>
<dbReference type="Gene3D" id="3.40.50.450">
    <property type="match status" value="1"/>
</dbReference>
<name>A0A7W6S1C4_9PROT</name>
<sequence>MCSLQTVPAMALSDTDRRDWLRLIRSENVGPITFHRLLRQYGSAAAALEALPALARRGGRTRPLRVCSRAAAERELAALARAGVQVLAHGDSGYPRALAPLEDSPPLLFAVGSASLLERRAVAIVGARNASLNGRKLAHRLAQDLARADLLVVSGLARGIDTAAHQGALAGGTAAVLAGGVDVVYPPENQSLYDALVDRGVVLSEMPLGEAPQARHFPRRNRIISGIALGVVVVEAAARSGSLITARLAAEQGREVFAVPGSPLDPRAAGPNRLLREGATLTETADDVLRGLADLLRAPLAEPEAAQFRVGAAQPVSDAEADAARAVVLVALGPAPVTVDELIRGCQLSVSVVATVLLELELAGRLERLPGGRVALLTGP</sequence>
<keyword evidence="5" id="KW-1185">Reference proteome</keyword>
<dbReference type="Pfam" id="PF21102">
    <property type="entry name" value="DprA_N"/>
    <property type="match status" value="1"/>
</dbReference>
<accession>A0A7W6S1C4</accession>
<dbReference type="InterPro" id="IPR041614">
    <property type="entry name" value="DprA_WH"/>
</dbReference>
<feature type="domain" description="Smf/DprA SLOG" evidence="2">
    <location>
        <begin position="86"/>
        <end position="290"/>
    </location>
</feature>
<dbReference type="InterPro" id="IPR003488">
    <property type="entry name" value="DprA"/>
</dbReference>
<dbReference type="InterPro" id="IPR036388">
    <property type="entry name" value="WH-like_DNA-bd_sf"/>
</dbReference>
<dbReference type="GO" id="GO:0009294">
    <property type="term" value="P:DNA-mediated transformation"/>
    <property type="evidence" value="ECO:0007669"/>
    <property type="project" value="InterPro"/>
</dbReference>
<dbReference type="SUPFAM" id="SSF102405">
    <property type="entry name" value="MCP/YpsA-like"/>
    <property type="match status" value="1"/>
</dbReference>
<comment type="caution">
    <text evidence="4">The sequence shown here is derived from an EMBL/GenBank/DDBJ whole genome shotgun (WGS) entry which is preliminary data.</text>
</comment>
<proteinExistence type="inferred from homology"/>
<evidence type="ECO:0000313" key="5">
    <source>
        <dbReference type="Proteomes" id="UP000555728"/>
    </source>
</evidence>
<reference evidence="4 5" key="1">
    <citation type="submission" date="2020-08" db="EMBL/GenBank/DDBJ databases">
        <title>Genome sequencing of Purple Non-Sulfur Bacteria from various extreme environments.</title>
        <authorList>
            <person name="Mayer M."/>
        </authorList>
    </citation>
    <scope>NUCLEOTIDE SEQUENCE [LARGE SCALE GENOMIC DNA]</scope>
    <source>
        <strain evidence="4 5">JA135</strain>
    </source>
</reference>
<protein>
    <submittedName>
        <fullName evidence="4">DNA processing protein</fullName>
    </submittedName>
</protein>
<evidence type="ECO:0000256" key="1">
    <source>
        <dbReference type="ARBA" id="ARBA00006525"/>
    </source>
</evidence>
<dbReference type="RefSeq" id="WP_184436534.1">
    <property type="nucleotide sequence ID" value="NZ_JACIGI010000027.1"/>
</dbReference>
<dbReference type="NCBIfam" id="TIGR00732">
    <property type="entry name" value="dprA"/>
    <property type="match status" value="1"/>
</dbReference>
<comment type="similarity">
    <text evidence="1">Belongs to the DprA/Smf family.</text>
</comment>
<organism evidence="4 5">
    <name type="scientific">Roseospira goensis</name>
    <dbReference type="NCBI Taxonomy" id="391922"/>
    <lineage>
        <taxon>Bacteria</taxon>
        <taxon>Pseudomonadati</taxon>
        <taxon>Pseudomonadota</taxon>
        <taxon>Alphaproteobacteria</taxon>
        <taxon>Rhodospirillales</taxon>
        <taxon>Rhodospirillaceae</taxon>
        <taxon>Roseospira</taxon>
    </lineage>
</organism>
<dbReference type="Pfam" id="PF17782">
    <property type="entry name" value="WHD_DprA"/>
    <property type="match status" value="1"/>
</dbReference>
<dbReference type="EMBL" id="JACIGI010000027">
    <property type="protein sequence ID" value="MBB4287106.1"/>
    <property type="molecule type" value="Genomic_DNA"/>
</dbReference>
<dbReference type="PANTHER" id="PTHR43022">
    <property type="entry name" value="PROTEIN SMF"/>
    <property type="match status" value="1"/>
</dbReference>